<evidence type="ECO:0000256" key="2">
    <source>
        <dbReference type="SAM" id="SignalP"/>
    </source>
</evidence>
<dbReference type="Proteomes" id="UP000219452">
    <property type="component" value="Unassembled WGS sequence"/>
</dbReference>
<dbReference type="OrthoDB" id="880749at2"/>
<feature type="signal peptide" evidence="2">
    <location>
        <begin position="1"/>
        <end position="24"/>
    </location>
</feature>
<keyword evidence="2" id="KW-0732">Signal</keyword>
<dbReference type="EMBL" id="OCNH01000003">
    <property type="protein sequence ID" value="SOD93635.1"/>
    <property type="molecule type" value="Genomic_DNA"/>
</dbReference>
<dbReference type="RefSeq" id="WP_097128571.1">
    <property type="nucleotide sequence ID" value="NZ_OCNH01000003.1"/>
</dbReference>
<evidence type="ECO:0000313" key="3">
    <source>
        <dbReference type="EMBL" id="SOD93635.1"/>
    </source>
</evidence>
<accession>A0A286GDN4</accession>
<proteinExistence type="predicted"/>
<sequence length="270" mass="28151">MATQTKLIAIALFVSTLASPRAHAQRPEGPGPLPGDPAVSMKGPGRDLPERGGPGRKHGRPDADRGARANGQGPGRNHRFEGLTSLTTVSGTVGQLVGNDDAILDGFTLNTGSGSTTTVKFPPHLGGQVQKAVKAGSTVSVTGYTDKTPNGESLFRMNSLTAGKVTVDDSPPVRLATPPAPPTLTTVTGKIADYRIGRGGRVNALVLDNKTVVSIPAHVAYQLTDLAKKGSAITVQGYPKQVRDGQVQLEKVNVLRASVLTINGQQYLVR</sequence>
<evidence type="ECO:0008006" key="5">
    <source>
        <dbReference type="Google" id="ProtNLM"/>
    </source>
</evidence>
<dbReference type="AlphaFoldDB" id="A0A286GDN4"/>
<organism evidence="3 4">
    <name type="scientific">Spirosoma fluviale</name>
    <dbReference type="NCBI Taxonomy" id="1597977"/>
    <lineage>
        <taxon>Bacteria</taxon>
        <taxon>Pseudomonadati</taxon>
        <taxon>Bacteroidota</taxon>
        <taxon>Cytophagia</taxon>
        <taxon>Cytophagales</taxon>
        <taxon>Cytophagaceae</taxon>
        <taxon>Spirosoma</taxon>
    </lineage>
</organism>
<reference evidence="4" key="1">
    <citation type="submission" date="2017-09" db="EMBL/GenBank/DDBJ databases">
        <authorList>
            <person name="Varghese N."/>
            <person name="Submissions S."/>
        </authorList>
    </citation>
    <scope>NUCLEOTIDE SEQUENCE [LARGE SCALE GENOMIC DNA]</scope>
    <source>
        <strain evidence="4">DSM 29961</strain>
    </source>
</reference>
<feature type="region of interest" description="Disordered" evidence="1">
    <location>
        <begin position="21"/>
        <end position="81"/>
    </location>
</feature>
<keyword evidence="4" id="KW-1185">Reference proteome</keyword>
<name>A0A286GDN4_9BACT</name>
<evidence type="ECO:0000313" key="4">
    <source>
        <dbReference type="Proteomes" id="UP000219452"/>
    </source>
</evidence>
<protein>
    <recommendedName>
        <fullName evidence="5">DUF5666 domain-containing protein</fullName>
    </recommendedName>
</protein>
<gene>
    <name evidence="3" type="ORF">SAMN06269250_4562</name>
</gene>
<feature type="chain" id="PRO_5012222506" description="DUF5666 domain-containing protein" evidence="2">
    <location>
        <begin position="25"/>
        <end position="270"/>
    </location>
</feature>
<evidence type="ECO:0000256" key="1">
    <source>
        <dbReference type="SAM" id="MobiDB-lite"/>
    </source>
</evidence>